<keyword evidence="4" id="KW-0433">Leucine-rich repeat</keyword>
<evidence type="ECO:0000256" key="2">
    <source>
        <dbReference type="ARBA" id="ARBA00009592"/>
    </source>
</evidence>
<evidence type="ECO:0000256" key="7">
    <source>
        <dbReference type="ARBA" id="ARBA00022729"/>
    </source>
</evidence>
<evidence type="ECO:0000256" key="1">
    <source>
        <dbReference type="ARBA" id="ARBA00004251"/>
    </source>
</evidence>
<accession>A0AAV8EB45</accession>
<dbReference type="GO" id="GO:0005886">
    <property type="term" value="C:plasma membrane"/>
    <property type="evidence" value="ECO:0007669"/>
    <property type="project" value="UniProtKB-SubCell"/>
</dbReference>
<dbReference type="Proteomes" id="UP001140206">
    <property type="component" value="Chromosome 3"/>
</dbReference>
<evidence type="ECO:0000313" key="16">
    <source>
        <dbReference type="EMBL" id="KAJ4776281.1"/>
    </source>
</evidence>
<feature type="signal peptide" evidence="13">
    <location>
        <begin position="1"/>
        <end position="24"/>
    </location>
</feature>
<dbReference type="PANTHER" id="PTHR48063:SF90">
    <property type="entry name" value="OS11G0565920 PROTEIN"/>
    <property type="match status" value="1"/>
</dbReference>
<evidence type="ECO:0000259" key="14">
    <source>
        <dbReference type="Pfam" id="PF08263"/>
    </source>
</evidence>
<evidence type="ECO:0000256" key="4">
    <source>
        <dbReference type="ARBA" id="ARBA00022614"/>
    </source>
</evidence>
<protein>
    <submittedName>
        <fullName evidence="16">LRR receptor-like serine/threonine-protein kinase GSO1</fullName>
    </submittedName>
</protein>
<evidence type="ECO:0000256" key="6">
    <source>
        <dbReference type="ARBA" id="ARBA00022692"/>
    </source>
</evidence>
<dbReference type="FunFam" id="3.80.10.10:FF:000041">
    <property type="entry name" value="LRR receptor-like serine/threonine-protein kinase ERECTA"/>
    <property type="match status" value="1"/>
</dbReference>
<keyword evidence="9 12" id="KW-1133">Transmembrane helix</keyword>
<dbReference type="FunFam" id="3.80.10.10:FF:000111">
    <property type="entry name" value="LRR receptor-like serine/threonine-protein kinase ERECTA"/>
    <property type="match status" value="1"/>
</dbReference>
<keyword evidence="7 13" id="KW-0732">Signal</keyword>
<dbReference type="SMART" id="SM00369">
    <property type="entry name" value="LRR_TYP"/>
    <property type="match status" value="11"/>
</dbReference>
<gene>
    <name evidence="16" type="ORF">LUZ62_060538</name>
</gene>
<proteinExistence type="inferred from homology"/>
<comment type="caution">
    <text evidence="16">The sequence shown here is derived from an EMBL/GenBank/DDBJ whole genome shotgun (WGS) entry which is preliminary data.</text>
</comment>
<feature type="chain" id="PRO_5043496585" evidence="13">
    <location>
        <begin position="25"/>
        <end position="956"/>
    </location>
</feature>
<evidence type="ECO:0000256" key="13">
    <source>
        <dbReference type="SAM" id="SignalP"/>
    </source>
</evidence>
<feature type="domain" description="Disease resistance R13L4/SHOC-2-like LRR" evidence="15">
    <location>
        <begin position="205"/>
        <end position="417"/>
    </location>
</feature>
<keyword evidence="16" id="KW-0808">Transferase</keyword>
<sequence>MIKLFLVALVSFLITITCSTIANGCFEVERDALITFKDGLHDPGNLLSSWNGPNCCNWTGVICDNITEHVVTLDLRNPYDCNDYVSCSNMDSHNLSGEINPALLSIRHLTHLDISGHNFSNSYIPKFIGSFQNLVYLNLSFSFFQGAIPHEIGNLSQLQFLDLSGSSFTGLMPPEIGNLSDLRYLSLSYSYYYSSNPICGRLSWFSHLSNLRYLDMSWNKLSNNIDWSAINELHLLEALMLSRCDLSEIPIDLYHVNLTSLTKLDLSSNRFNVTLPNWMWNITGLLYIDLSYSKFHGSIPDTLSNLVSLNYLSLGGNNFEHVFLKPVSKLLNLRSLDLSELGIGGDILNLIERLGNMWYNLEVVYLNNNNLSGNISNWITQMRNLSRLGLGRNSLSGHIPSDIGSLTHLNELDLSYNSLSGVITENHFVNLSKLKHLDLSHNLLTLKMNDKWVPPFQLKHLNLDSCKVGPMLPSWLRWQTQLLYVRLSNTSITGVISTWFWNLPLAYIDMSCNNIRGSLPRSFRLSKIRILNLRSNNINGLVPKEWGGIEALDLSNNNIRGTFLEFPQAFFVALSRNRISGTIPQAICNMSDLEVLQLSTNSISGEIPNCWKNISKLQYIDLSNNQINGKLPSSIGSLQHLKTLQLYNNKLYGEIPSNLQWCKNLVFVSLGMNNLSGVIPTWISKRLLNIVVFQLRSNNFTGFIPSELGGLKKLQILDLAHNSLVGSIPSSIGNLFSMKSSTQHYDSTNDTSTMIAVGDLYAYISRIGDFYEDKLYININGQQVYTSKPLELIKTIDISGNKLNGYIPEELWLLKAVINLNLSKNFLIGEIPEEIGGMRSLEFLDLSFNEFSGPIPEILSTLSSLHNLNLSYNNFSGKIPAGRQLDTLNDSSIYVGNSYLCGPPIDKSCSEDQASSEINLVHENNRMEMIWLYLAIVLGFILGFWSIRGILMFINV</sequence>
<dbReference type="InterPro" id="IPR001611">
    <property type="entry name" value="Leu-rich_rpt"/>
</dbReference>
<comment type="similarity">
    <text evidence="2">Belongs to the RLP family.</text>
</comment>
<evidence type="ECO:0000256" key="11">
    <source>
        <dbReference type="ARBA" id="ARBA00023180"/>
    </source>
</evidence>
<dbReference type="EMBL" id="JAMFTS010000003">
    <property type="protein sequence ID" value="KAJ4776281.1"/>
    <property type="molecule type" value="Genomic_DNA"/>
</dbReference>
<keyword evidence="5" id="KW-1070">Brassinosteroid signaling pathway</keyword>
<dbReference type="SUPFAM" id="SSF52047">
    <property type="entry name" value="RNI-like"/>
    <property type="match status" value="2"/>
</dbReference>
<evidence type="ECO:0000313" key="17">
    <source>
        <dbReference type="Proteomes" id="UP001140206"/>
    </source>
</evidence>
<dbReference type="InterPro" id="IPR013210">
    <property type="entry name" value="LRR_N_plant-typ"/>
</dbReference>
<dbReference type="SUPFAM" id="SSF52058">
    <property type="entry name" value="L domain-like"/>
    <property type="match status" value="1"/>
</dbReference>
<keyword evidence="3" id="KW-1003">Cell membrane</keyword>
<keyword evidence="16" id="KW-0675">Receptor</keyword>
<dbReference type="SMART" id="SM00365">
    <property type="entry name" value="LRR_SD22"/>
    <property type="match status" value="6"/>
</dbReference>
<keyword evidence="16" id="KW-0418">Kinase</keyword>
<dbReference type="GO" id="GO:0009742">
    <property type="term" value="P:brassinosteroid mediated signaling pathway"/>
    <property type="evidence" value="ECO:0007669"/>
    <property type="project" value="UniProtKB-KW"/>
</dbReference>
<evidence type="ECO:0000256" key="10">
    <source>
        <dbReference type="ARBA" id="ARBA00023136"/>
    </source>
</evidence>
<evidence type="ECO:0000256" key="5">
    <source>
        <dbReference type="ARBA" id="ARBA00022626"/>
    </source>
</evidence>
<keyword evidence="6 12" id="KW-0812">Transmembrane</keyword>
<evidence type="ECO:0000256" key="8">
    <source>
        <dbReference type="ARBA" id="ARBA00022737"/>
    </source>
</evidence>
<keyword evidence="17" id="KW-1185">Reference proteome</keyword>
<reference evidence="16" key="1">
    <citation type="submission" date="2022-08" db="EMBL/GenBank/DDBJ databases">
        <authorList>
            <person name="Marques A."/>
        </authorList>
    </citation>
    <scope>NUCLEOTIDE SEQUENCE</scope>
    <source>
        <strain evidence="16">RhyPub2mFocal</strain>
        <tissue evidence="16">Leaves</tissue>
    </source>
</reference>
<feature type="transmembrane region" description="Helical" evidence="12">
    <location>
        <begin position="930"/>
        <end position="954"/>
    </location>
</feature>
<organism evidence="16 17">
    <name type="scientific">Rhynchospora pubera</name>
    <dbReference type="NCBI Taxonomy" id="906938"/>
    <lineage>
        <taxon>Eukaryota</taxon>
        <taxon>Viridiplantae</taxon>
        <taxon>Streptophyta</taxon>
        <taxon>Embryophyta</taxon>
        <taxon>Tracheophyta</taxon>
        <taxon>Spermatophyta</taxon>
        <taxon>Magnoliopsida</taxon>
        <taxon>Liliopsida</taxon>
        <taxon>Poales</taxon>
        <taxon>Cyperaceae</taxon>
        <taxon>Cyperoideae</taxon>
        <taxon>Rhynchosporeae</taxon>
        <taxon>Rhynchospora</taxon>
    </lineage>
</organism>
<comment type="subcellular location">
    <subcellularLocation>
        <location evidence="1">Cell membrane</location>
        <topology evidence="1">Single-pass type I membrane protein</topology>
    </subcellularLocation>
</comment>
<name>A0AAV8EB45_9POAL</name>
<keyword evidence="8" id="KW-0677">Repeat</keyword>
<dbReference type="InterPro" id="IPR055414">
    <property type="entry name" value="LRR_R13L4/SHOC2-like"/>
</dbReference>
<dbReference type="Pfam" id="PF08263">
    <property type="entry name" value="LRRNT_2"/>
    <property type="match status" value="1"/>
</dbReference>
<evidence type="ECO:0000256" key="12">
    <source>
        <dbReference type="SAM" id="Phobius"/>
    </source>
</evidence>
<dbReference type="Pfam" id="PF13855">
    <property type="entry name" value="LRR_8"/>
    <property type="match status" value="1"/>
</dbReference>
<evidence type="ECO:0000259" key="15">
    <source>
        <dbReference type="Pfam" id="PF23598"/>
    </source>
</evidence>
<keyword evidence="11" id="KW-0325">Glycoprotein</keyword>
<evidence type="ECO:0000256" key="3">
    <source>
        <dbReference type="ARBA" id="ARBA00022475"/>
    </source>
</evidence>
<dbReference type="InterPro" id="IPR003591">
    <property type="entry name" value="Leu-rich_rpt_typical-subtyp"/>
</dbReference>
<dbReference type="FunFam" id="3.80.10.10:FF:000095">
    <property type="entry name" value="LRR receptor-like serine/threonine-protein kinase GSO1"/>
    <property type="match status" value="2"/>
</dbReference>
<dbReference type="GO" id="GO:0016301">
    <property type="term" value="F:kinase activity"/>
    <property type="evidence" value="ECO:0007669"/>
    <property type="project" value="UniProtKB-KW"/>
</dbReference>
<dbReference type="PANTHER" id="PTHR48063">
    <property type="entry name" value="LRR RECEPTOR-LIKE KINASE"/>
    <property type="match status" value="1"/>
</dbReference>
<evidence type="ECO:0000256" key="9">
    <source>
        <dbReference type="ARBA" id="ARBA00022989"/>
    </source>
</evidence>
<dbReference type="InterPro" id="IPR032675">
    <property type="entry name" value="LRR_dom_sf"/>
</dbReference>
<feature type="domain" description="Leucine-rich repeat-containing N-terminal plant-type" evidence="14">
    <location>
        <begin position="29"/>
        <end position="64"/>
    </location>
</feature>
<dbReference type="InterPro" id="IPR046956">
    <property type="entry name" value="RLP23-like"/>
</dbReference>
<dbReference type="Gene3D" id="3.80.10.10">
    <property type="entry name" value="Ribonuclease Inhibitor"/>
    <property type="match status" value="3"/>
</dbReference>
<dbReference type="Pfam" id="PF23598">
    <property type="entry name" value="LRR_14"/>
    <property type="match status" value="1"/>
</dbReference>
<dbReference type="AlphaFoldDB" id="A0AAV8EB45"/>
<dbReference type="PRINTS" id="PR00019">
    <property type="entry name" value="LEURICHRPT"/>
</dbReference>
<dbReference type="Pfam" id="PF00560">
    <property type="entry name" value="LRR_1"/>
    <property type="match status" value="6"/>
</dbReference>
<keyword evidence="10 12" id="KW-0472">Membrane</keyword>